<sequence length="103" mass="11862">MKMQKVASTITKGRKRNSTRRAFNVIIVKSGDILQLNAEQRRFVLFIDLNQIVKRYNSVVNAKCNNKVMIQIKKGKESYISEVLYIPKMKSNFISLGQLLKKG</sequence>
<feature type="domain" description="Retrovirus-related Pol polyprotein from transposon TNT 1-94-like beta-barrel" evidence="1">
    <location>
        <begin position="54"/>
        <end position="103"/>
    </location>
</feature>
<dbReference type="Pfam" id="PF22936">
    <property type="entry name" value="Pol_BBD"/>
    <property type="match status" value="1"/>
</dbReference>
<evidence type="ECO:0000313" key="2">
    <source>
        <dbReference type="EMBL" id="AES94031.2"/>
    </source>
</evidence>
<dbReference type="InterPro" id="IPR054722">
    <property type="entry name" value="PolX-like_BBD"/>
</dbReference>
<dbReference type="EMBL" id="CM001221">
    <property type="protein sequence ID" value="AES94031.2"/>
    <property type="molecule type" value="Genomic_DNA"/>
</dbReference>
<dbReference type="EnsemblPlants" id="AES94031">
    <property type="protein sequence ID" value="AES94031"/>
    <property type="gene ID" value="MTR_5g010110"/>
</dbReference>
<name>G7KC15_MEDTR</name>
<evidence type="ECO:0000313" key="4">
    <source>
        <dbReference type="Proteomes" id="UP000002051"/>
    </source>
</evidence>
<dbReference type="PaxDb" id="3880-AES94031"/>
<gene>
    <name evidence="2" type="ordered locus">MTR_5g010110</name>
</gene>
<reference evidence="2 4" key="2">
    <citation type="journal article" date="2014" name="BMC Genomics">
        <title>An improved genome release (version Mt4.0) for the model legume Medicago truncatula.</title>
        <authorList>
            <person name="Tang H."/>
            <person name="Krishnakumar V."/>
            <person name="Bidwell S."/>
            <person name="Rosen B."/>
            <person name="Chan A."/>
            <person name="Zhou S."/>
            <person name="Gentzbittel L."/>
            <person name="Childs K.L."/>
            <person name="Yandell M."/>
            <person name="Gundlach H."/>
            <person name="Mayer K.F."/>
            <person name="Schwartz D.C."/>
            <person name="Town C.D."/>
        </authorList>
    </citation>
    <scope>GENOME REANNOTATION</scope>
    <source>
        <strain evidence="3 4">cv. Jemalong A17</strain>
    </source>
</reference>
<reference evidence="3" key="3">
    <citation type="submission" date="2015-04" db="UniProtKB">
        <authorList>
            <consortium name="EnsemblPlants"/>
        </authorList>
    </citation>
    <scope>IDENTIFICATION</scope>
    <source>
        <strain evidence="3">cv. Jemalong A17</strain>
    </source>
</reference>
<accession>A0A0C3XAJ6</accession>
<proteinExistence type="predicted"/>
<reference evidence="2 4" key="1">
    <citation type="journal article" date="2011" name="Nature">
        <title>The Medicago genome provides insight into the evolution of rhizobial symbioses.</title>
        <authorList>
            <person name="Young N.D."/>
            <person name="Debelle F."/>
            <person name="Oldroyd G.E."/>
            <person name="Geurts R."/>
            <person name="Cannon S.B."/>
            <person name="Udvardi M.K."/>
            <person name="Benedito V.A."/>
            <person name="Mayer K.F."/>
            <person name="Gouzy J."/>
            <person name="Schoof H."/>
            <person name="Van de Peer Y."/>
            <person name="Proost S."/>
            <person name="Cook D.R."/>
            <person name="Meyers B.C."/>
            <person name="Spannagl M."/>
            <person name="Cheung F."/>
            <person name="De Mita S."/>
            <person name="Krishnakumar V."/>
            <person name="Gundlach H."/>
            <person name="Zhou S."/>
            <person name="Mudge J."/>
            <person name="Bharti A.K."/>
            <person name="Murray J.D."/>
            <person name="Naoumkina M.A."/>
            <person name="Rosen B."/>
            <person name="Silverstein K.A."/>
            <person name="Tang H."/>
            <person name="Rombauts S."/>
            <person name="Zhao P.X."/>
            <person name="Zhou P."/>
            <person name="Barbe V."/>
            <person name="Bardou P."/>
            <person name="Bechner M."/>
            <person name="Bellec A."/>
            <person name="Berger A."/>
            <person name="Berges H."/>
            <person name="Bidwell S."/>
            <person name="Bisseling T."/>
            <person name="Choisne N."/>
            <person name="Couloux A."/>
            <person name="Denny R."/>
            <person name="Deshpande S."/>
            <person name="Dai X."/>
            <person name="Doyle J.J."/>
            <person name="Dudez A.M."/>
            <person name="Farmer A.D."/>
            <person name="Fouteau S."/>
            <person name="Franken C."/>
            <person name="Gibelin C."/>
            <person name="Gish J."/>
            <person name="Goldstein S."/>
            <person name="Gonzalez A.J."/>
            <person name="Green P.J."/>
            <person name="Hallab A."/>
            <person name="Hartog M."/>
            <person name="Hua A."/>
            <person name="Humphray S.J."/>
            <person name="Jeong D.H."/>
            <person name="Jing Y."/>
            <person name="Jocker A."/>
            <person name="Kenton S.M."/>
            <person name="Kim D.J."/>
            <person name="Klee K."/>
            <person name="Lai H."/>
            <person name="Lang C."/>
            <person name="Lin S."/>
            <person name="Macmil S.L."/>
            <person name="Magdelenat G."/>
            <person name="Matthews L."/>
            <person name="McCorrison J."/>
            <person name="Monaghan E.L."/>
            <person name="Mun J.H."/>
            <person name="Najar F.Z."/>
            <person name="Nicholson C."/>
            <person name="Noirot C."/>
            <person name="O'Bleness M."/>
            <person name="Paule C.R."/>
            <person name="Poulain J."/>
            <person name="Prion F."/>
            <person name="Qin B."/>
            <person name="Qu C."/>
            <person name="Retzel E.F."/>
            <person name="Riddle C."/>
            <person name="Sallet E."/>
            <person name="Samain S."/>
            <person name="Samson N."/>
            <person name="Sanders I."/>
            <person name="Saurat O."/>
            <person name="Scarpelli C."/>
            <person name="Schiex T."/>
            <person name="Segurens B."/>
            <person name="Severin A.J."/>
            <person name="Sherrier D.J."/>
            <person name="Shi R."/>
            <person name="Sims S."/>
            <person name="Singer S.R."/>
            <person name="Sinharoy S."/>
            <person name="Sterck L."/>
            <person name="Viollet A."/>
            <person name="Wang B.B."/>
            <person name="Wang K."/>
            <person name="Wang M."/>
            <person name="Wang X."/>
            <person name="Warfsmann J."/>
            <person name="Weissenbach J."/>
            <person name="White D.D."/>
            <person name="White J.D."/>
            <person name="Wiley G.B."/>
            <person name="Wincker P."/>
            <person name="Xing Y."/>
            <person name="Yang L."/>
            <person name="Yao Z."/>
            <person name="Ying F."/>
            <person name="Zhai J."/>
            <person name="Zhou L."/>
            <person name="Zuber A."/>
            <person name="Denarie J."/>
            <person name="Dixon R.A."/>
            <person name="May G.D."/>
            <person name="Schwartz D.C."/>
            <person name="Rogers J."/>
            <person name="Quetier F."/>
            <person name="Town C.D."/>
            <person name="Roe B.A."/>
        </authorList>
    </citation>
    <scope>NUCLEOTIDE SEQUENCE [LARGE SCALE GENOMIC DNA]</scope>
    <source>
        <strain evidence="2">A17</strain>
        <strain evidence="3 4">cv. Jemalong A17</strain>
    </source>
</reference>
<dbReference type="HOGENOM" id="CLU_2267759_0_0_1"/>
<organism evidence="2 4">
    <name type="scientific">Medicago truncatula</name>
    <name type="common">Barrel medic</name>
    <name type="synonym">Medicago tribuloides</name>
    <dbReference type="NCBI Taxonomy" id="3880"/>
    <lineage>
        <taxon>Eukaryota</taxon>
        <taxon>Viridiplantae</taxon>
        <taxon>Streptophyta</taxon>
        <taxon>Embryophyta</taxon>
        <taxon>Tracheophyta</taxon>
        <taxon>Spermatophyta</taxon>
        <taxon>Magnoliopsida</taxon>
        <taxon>eudicotyledons</taxon>
        <taxon>Gunneridae</taxon>
        <taxon>Pentapetalae</taxon>
        <taxon>rosids</taxon>
        <taxon>fabids</taxon>
        <taxon>Fabales</taxon>
        <taxon>Fabaceae</taxon>
        <taxon>Papilionoideae</taxon>
        <taxon>50 kb inversion clade</taxon>
        <taxon>NPAAA clade</taxon>
        <taxon>Hologalegina</taxon>
        <taxon>IRL clade</taxon>
        <taxon>Trifolieae</taxon>
        <taxon>Medicago</taxon>
    </lineage>
</organism>
<evidence type="ECO:0000313" key="3">
    <source>
        <dbReference type="EnsemblPlants" id="AES94031"/>
    </source>
</evidence>
<dbReference type="Proteomes" id="UP000002051">
    <property type="component" value="Chromosome 5"/>
</dbReference>
<dbReference type="AlphaFoldDB" id="G7KC15"/>
<evidence type="ECO:0000259" key="1">
    <source>
        <dbReference type="Pfam" id="PF22936"/>
    </source>
</evidence>
<protein>
    <recommendedName>
        <fullName evidence="1">Retrovirus-related Pol polyprotein from transposon TNT 1-94-like beta-barrel domain-containing protein</fullName>
    </recommendedName>
</protein>
<keyword evidence="4" id="KW-1185">Reference proteome</keyword>
<accession>G7KC15</accession>